<dbReference type="Pfam" id="PF14009">
    <property type="entry name" value="PADRE"/>
    <property type="match status" value="1"/>
</dbReference>
<dbReference type="OrthoDB" id="1923394at2759"/>
<dbReference type="InParanoid" id="A0A2P5FMQ0"/>
<sequence length="217" mass="24689">MLKKWAQLLGFARGIESGSKRKKETRGLPLPDKESGGKKGEGDPMPVSLSLKSKDMFVRIIHPGGREELYSSAVPAFHLLEKYPGKCVARPEVFKNPHESLVWPEEKLLPGQKYYIVPSSTVQKLKRKHPEKVKGRASNEDKEDMWDDKIMDRGEINFEESVFSAKEFYASNGRWSRNLLKRGIRKKKPFVPPLPKARSYKGPGWEPSLTSVQELSP</sequence>
<organism evidence="2 3">
    <name type="scientific">Trema orientale</name>
    <name type="common">Charcoal tree</name>
    <name type="synonym">Celtis orientalis</name>
    <dbReference type="NCBI Taxonomy" id="63057"/>
    <lineage>
        <taxon>Eukaryota</taxon>
        <taxon>Viridiplantae</taxon>
        <taxon>Streptophyta</taxon>
        <taxon>Embryophyta</taxon>
        <taxon>Tracheophyta</taxon>
        <taxon>Spermatophyta</taxon>
        <taxon>Magnoliopsida</taxon>
        <taxon>eudicotyledons</taxon>
        <taxon>Gunneridae</taxon>
        <taxon>Pentapetalae</taxon>
        <taxon>rosids</taxon>
        <taxon>fabids</taxon>
        <taxon>Rosales</taxon>
        <taxon>Cannabaceae</taxon>
        <taxon>Trema</taxon>
    </lineage>
</organism>
<protein>
    <submittedName>
        <fullName evidence="2">Uncharacterized protein</fullName>
    </submittedName>
</protein>
<evidence type="ECO:0000313" key="2">
    <source>
        <dbReference type="EMBL" id="PON99046.1"/>
    </source>
</evidence>
<dbReference type="EMBL" id="JXTC01000021">
    <property type="protein sequence ID" value="PON99046.1"/>
    <property type="molecule type" value="Genomic_DNA"/>
</dbReference>
<keyword evidence="3" id="KW-1185">Reference proteome</keyword>
<accession>A0A2P5FMQ0</accession>
<dbReference type="AlphaFoldDB" id="A0A2P5FMQ0"/>
<gene>
    <name evidence="2" type="ORF">TorRG33x02_052830</name>
</gene>
<name>A0A2P5FMQ0_TREOI</name>
<evidence type="ECO:0000313" key="3">
    <source>
        <dbReference type="Proteomes" id="UP000237000"/>
    </source>
</evidence>
<evidence type="ECO:0000256" key="1">
    <source>
        <dbReference type="SAM" id="MobiDB-lite"/>
    </source>
</evidence>
<feature type="compositionally biased region" description="Polar residues" evidence="1">
    <location>
        <begin position="208"/>
        <end position="217"/>
    </location>
</feature>
<feature type="region of interest" description="Disordered" evidence="1">
    <location>
        <begin position="188"/>
        <end position="217"/>
    </location>
</feature>
<dbReference type="Proteomes" id="UP000237000">
    <property type="component" value="Unassembled WGS sequence"/>
</dbReference>
<feature type="region of interest" description="Disordered" evidence="1">
    <location>
        <begin position="18"/>
        <end position="48"/>
    </location>
</feature>
<comment type="caution">
    <text evidence="2">The sequence shown here is derived from an EMBL/GenBank/DDBJ whole genome shotgun (WGS) entry which is preliminary data.</text>
</comment>
<feature type="compositionally biased region" description="Basic and acidic residues" evidence="1">
    <location>
        <begin position="31"/>
        <end position="42"/>
    </location>
</feature>
<proteinExistence type="predicted"/>
<dbReference type="PANTHER" id="PTHR33052">
    <property type="entry name" value="DUF4228 DOMAIN PROTEIN-RELATED"/>
    <property type="match status" value="1"/>
</dbReference>
<dbReference type="InterPro" id="IPR025322">
    <property type="entry name" value="PADRE_dom"/>
</dbReference>
<reference evidence="3" key="1">
    <citation type="submission" date="2016-06" db="EMBL/GenBank/DDBJ databases">
        <title>Parallel loss of symbiosis genes in relatives of nitrogen-fixing non-legume Parasponia.</title>
        <authorList>
            <person name="Van Velzen R."/>
            <person name="Holmer R."/>
            <person name="Bu F."/>
            <person name="Rutten L."/>
            <person name="Van Zeijl A."/>
            <person name="Liu W."/>
            <person name="Santuari L."/>
            <person name="Cao Q."/>
            <person name="Sharma T."/>
            <person name="Shen D."/>
            <person name="Roswanjaya Y."/>
            <person name="Wardhani T."/>
            <person name="Kalhor M.S."/>
            <person name="Jansen J."/>
            <person name="Van den Hoogen J."/>
            <person name="Gungor B."/>
            <person name="Hartog M."/>
            <person name="Hontelez J."/>
            <person name="Verver J."/>
            <person name="Yang W.-C."/>
            <person name="Schijlen E."/>
            <person name="Repin R."/>
            <person name="Schilthuizen M."/>
            <person name="Schranz E."/>
            <person name="Heidstra R."/>
            <person name="Miyata K."/>
            <person name="Fedorova E."/>
            <person name="Kohlen W."/>
            <person name="Bisseling T."/>
            <person name="Smit S."/>
            <person name="Geurts R."/>
        </authorList>
    </citation>
    <scope>NUCLEOTIDE SEQUENCE [LARGE SCALE GENOMIC DNA]</scope>
    <source>
        <strain evidence="3">cv. RG33-2</strain>
    </source>
</reference>